<evidence type="ECO:0000256" key="3">
    <source>
        <dbReference type="SAM" id="SignalP"/>
    </source>
</evidence>
<proteinExistence type="predicted"/>
<gene>
    <name evidence="4" type="ORF">K402DRAFT_389529</name>
</gene>
<keyword evidence="2" id="KW-1133">Transmembrane helix</keyword>
<evidence type="ECO:0000313" key="4">
    <source>
        <dbReference type="EMBL" id="KAF1990601.1"/>
    </source>
</evidence>
<keyword evidence="2" id="KW-0472">Membrane</keyword>
<accession>A0A6G1HBL2</accession>
<feature type="chain" id="PRO_5026200787" description="Extracellular membrane protein CFEM domain-containing protein" evidence="3">
    <location>
        <begin position="32"/>
        <end position="259"/>
    </location>
</feature>
<evidence type="ECO:0000256" key="1">
    <source>
        <dbReference type="SAM" id="MobiDB-lite"/>
    </source>
</evidence>
<evidence type="ECO:0008006" key="6">
    <source>
        <dbReference type="Google" id="ProtNLM"/>
    </source>
</evidence>
<dbReference type="AlphaFoldDB" id="A0A6G1HBL2"/>
<feature type="signal peptide" evidence="3">
    <location>
        <begin position="1"/>
        <end position="31"/>
    </location>
</feature>
<protein>
    <recommendedName>
        <fullName evidence="6">Extracellular membrane protein CFEM domain-containing protein</fullName>
    </recommendedName>
</protein>
<organism evidence="4 5">
    <name type="scientific">Aulographum hederae CBS 113979</name>
    <dbReference type="NCBI Taxonomy" id="1176131"/>
    <lineage>
        <taxon>Eukaryota</taxon>
        <taxon>Fungi</taxon>
        <taxon>Dikarya</taxon>
        <taxon>Ascomycota</taxon>
        <taxon>Pezizomycotina</taxon>
        <taxon>Dothideomycetes</taxon>
        <taxon>Pleosporomycetidae</taxon>
        <taxon>Aulographales</taxon>
        <taxon>Aulographaceae</taxon>
    </lineage>
</organism>
<feature type="compositionally biased region" description="Polar residues" evidence="1">
    <location>
        <begin position="174"/>
        <end position="186"/>
    </location>
</feature>
<dbReference type="OrthoDB" id="3801405at2759"/>
<sequence>MRPMKWFGPIRLSSAIRVLLCVTSLIAPCIADPQASVTIDHFDGYGYQRQCGKGCLQNNYDGGEDLEGELGCTWNGCYCGTQYGSVATSFISGCWPRNCGDDSNEGAGLDYDISTALFLYNAYCGENVWGAGGASTTTVTVTGEETTDAAVQTTVDSNAAPSAGGAAAGSVSPNTDSPQQDSPRSTVTGHVYIVSTSLTTIYTRSSSSNPIPTQSGSSSTGGGAKFSTSDKIALGVGLGLGIPTLIVTAFMCFLNIARS</sequence>
<feature type="compositionally biased region" description="Polar residues" evidence="1">
    <location>
        <begin position="204"/>
        <end position="214"/>
    </location>
</feature>
<feature type="region of interest" description="Disordered" evidence="1">
    <location>
        <begin position="204"/>
        <end position="224"/>
    </location>
</feature>
<keyword evidence="2" id="KW-0812">Transmembrane</keyword>
<dbReference type="Proteomes" id="UP000800041">
    <property type="component" value="Unassembled WGS sequence"/>
</dbReference>
<reference evidence="4" key="1">
    <citation type="journal article" date="2020" name="Stud. Mycol.">
        <title>101 Dothideomycetes genomes: a test case for predicting lifestyles and emergence of pathogens.</title>
        <authorList>
            <person name="Haridas S."/>
            <person name="Albert R."/>
            <person name="Binder M."/>
            <person name="Bloem J."/>
            <person name="Labutti K."/>
            <person name="Salamov A."/>
            <person name="Andreopoulos B."/>
            <person name="Baker S."/>
            <person name="Barry K."/>
            <person name="Bills G."/>
            <person name="Bluhm B."/>
            <person name="Cannon C."/>
            <person name="Castanera R."/>
            <person name="Culley D."/>
            <person name="Daum C."/>
            <person name="Ezra D."/>
            <person name="Gonzalez J."/>
            <person name="Henrissat B."/>
            <person name="Kuo A."/>
            <person name="Liang C."/>
            <person name="Lipzen A."/>
            <person name="Lutzoni F."/>
            <person name="Magnuson J."/>
            <person name="Mondo S."/>
            <person name="Nolan M."/>
            <person name="Ohm R."/>
            <person name="Pangilinan J."/>
            <person name="Park H.-J."/>
            <person name="Ramirez L."/>
            <person name="Alfaro M."/>
            <person name="Sun H."/>
            <person name="Tritt A."/>
            <person name="Yoshinaga Y."/>
            <person name="Zwiers L.-H."/>
            <person name="Turgeon B."/>
            <person name="Goodwin S."/>
            <person name="Spatafora J."/>
            <person name="Crous P."/>
            <person name="Grigoriev I."/>
        </authorList>
    </citation>
    <scope>NUCLEOTIDE SEQUENCE</scope>
    <source>
        <strain evidence="4">CBS 113979</strain>
    </source>
</reference>
<evidence type="ECO:0000313" key="5">
    <source>
        <dbReference type="Proteomes" id="UP000800041"/>
    </source>
</evidence>
<feature type="region of interest" description="Disordered" evidence="1">
    <location>
        <begin position="158"/>
        <end position="186"/>
    </location>
</feature>
<feature type="transmembrane region" description="Helical" evidence="2">
    <location>
        <begin position="232"/>
        <end position="257"/>
    </location>
</feature>
<keyword evidence="5" id="KW-1185">Reference proteome</keyword>
<dbReference type="EMBL" id="ML977141">
    <property type="protein sequence ID" value="KAF1990601.1"/>
    <property type="molecule type" value="Genomic_DNA"/>
</dbReference>
<keyword evidence="3" id="KW-0732">Signal</keyword>
<evidence type="ECO:0000256" key="2">
    <source>
        <dbReference type="SAM" id="Phobius"/>
    </source>
</evidence>
<name>A0A6G1HBL2_9PEZI</name>
<feature type="compositionally biased region" description="Low complexity" evidence="1">
    <location>
        <begin position="159"/>
        <end position="173"/>
    </location>
</feature>